<evidence type="ECO:0000313" key="2">
    <source>
        <dbReference type="EMBL" id="AFY93617.1"/>
    </source>
</evidence>
<reference evidence="2 3" key="1">
    <citation type="submission" date="2012-05" db="EMBL/GenBank/DDBJ databases">
        <title>Finished chromosome of genome of Chamaesiphon sp. PCC 6605.</title>
        <authorList>
            <consortium name="US DOE Joint Genome Institute"/>
            <person name="Gugger M."/>
            <person name="Coursin T."/>
            <person name="Rippka R."/>
            <person name="Tandeau De Marsac N."/>
            <person name="Huntemann M."/>
            <person name="Wei C.-L."/>
            <person name="Han J."/>
            <person name="Detter J.C."/>
            <person name="Han C."/>
            <person name="Tapia R."/>
            <person name="Chen A."/>
            <person name="Kyrpides N."/>
            <person name="Mavromatis K."/>
            <person name="Markowitz V."/>
            <person name="Szeto E."/>
            <person name="Ivanova N."/>
            <person name="Pagani I."/>
            <person name="Pati A."/>
            <person name="Goodwin L."/>
            <person name="Nordberg H.P."/>
            <person name="Cantor M.N."/>
            <person name="Hua S.X."/>
            <person name="Woyke T."/>
            <person name="Kerfeld C.A."/>
        </authorList>
    </citation>
    <scope>NUCLEOTIDE SEQUENCE [LARGE SCALE GENOMIC DNA]</scope>
    <source>
        <strain evidence="3">ATCC 27169 / PCC 6605</strain>
    </source>
</reference>
<dbReference type="KEGG" id="cmp:Cha6605_2568"/>
<evidence type="ECO:0000259" key="1">
    <source>
        <dbReference type="Pfam" id="PF18648"/>
    </source>
</evidence>
<keyword evidence="3" id="KW-1185">Reference proteome</keyword>
<gene>
    <name evidence="2" type="ORF">Cha6605_2568</name>
</gene>
<dbReference type="AlphaFoldDB" id="K9UER6"/>
<organism evidence="2 3">
    <name type="scientific">Chamaesiphon minutus (strain ATCC 27169 / PCC 6605)</name>
    <dbReference type="NCBI Taxonomy" id="1173020"/>
    <lineage>
        <taxon>Bacteria</taxon>
        <taxon>Bacillati</taxon>
        <taxon>Cyanobacteriota</taxon>
        <taxon>Cyanophyceae</taxon>
        <taxon>Gomontiellales</taxon>
        <taxon>Chamaesiphonaceae</taxon>
        <taxon>Chamaesiphon</taxon>
    </lineage>
</organism>
<dbReference type="eggNOG" id="ENOG5030X62">
    <property type="taxonomic scope" value="Bacteria"/>
</dbReference>
<dbReference type="OrthoDB" id="495212at2"/>
<dbReference type="Pfam" id="PF18648">
    <property type="entry name" value="ADPRTs_Tse2"/>
    <property type="match status" value="1"/>
</dbReference>
<proteinExistence type="predicted"/>
<feature type="domain" description="Tse2 ADP-ribosyltransferase toxin" evidence="1">
    <location>
        <begin position="12"/>
        <end position="149"/>
    </location>
</feature>
<dbReference type="EMBL" id="CP003600">
    <property type="protein sequence ID" value="AFY93617.1"/>
    <property type="molecule type" value="Genomic_DNA"/>
</dbReference>
<dbReference type="Proteomes" id="UP000010366">
    <property type="component" value="Chromosome"/>
</dbReference>
<name>K9UER6_CHAP6</name>
<dbReference type="RefSeq" id="WP_015159764.1">
    <property type="nucleotide sequence ID" value="NC_019697.1"/>
</dbReference>
<evidence type="ECO:0000313" key="3">
    <source>
        <dbReference type="Proteomes" id="UP000010366"/>
    </source>
</evidence>
<dbReference type="HOGENOM" id="CLU_151361_0_0_3"/>
<protein>
    <recommendedName>
        <fullName evidence="1">Tse2 ADP-ribosyltransferase toxin domain-containing protein</fullName>
    </recommendedName>
</protein>
<accession>K9UER6</accession>
<dbReference type="PATRIC" id="fig|1173020.3.peg.2927"/>
<sequence>MTTLYFRAMVGEDDRPKIGRSGRLLGIRPGIDIDTIEVPDSWIDPNGYLRLESERGESKNLVTVAVRNTKGMSASISIESLPSHRKPIAWGGTGRDLIWQIDSSYIDSAEPTLRERDLEAVRDSPTHVSIMPRVTMLLAKYELALANTQKYWQRVEN</sequence>
<dbReference type="STRING" id="1173020.Cha6605_2568"/>
<dbReference type="InterPro" id="IPR041018">
    <property type="entry name" value="ADPRTs_Tse2"/>
</dbReference>